<feature type="domain" description="Potassium channel" evidence="15">
    <location>
        <begin position="169"/>
        <end position="243"/>
    </location>
</feature>
<evidence type="ECO:0000256" key="6">
    <source>
        <dbReference type="ARBA" id="ARBA00022826"/>
    </source>
</evidence>
<dbReference type="PANTHER" id="PTHR11003:SF291">
    <property type="entry name" value="IP11374P"/>
    <property type="match status" value="1"/>
</dbReference>
<evidence type="ECO:0000256" key="5">
    <source>
        <dbReference type="ARBA" id="ARBA00022692"/>
    </source>
</evidence>
<evidence type="ECO:0000256" key="9">
    <source>
        <dbReference type="ARBA" id="ARBA00023065"/>
    </source>
</evidence>
<evidence type="ECO:0000256" key="1">
    <source>
        <dbReference type="ARBA" id="ARBA00004141"/>
    </source>
</evidence>
<evidence type="ECO:0000256" key="3">
    <source>
        <dbReference type="ARBA" id="ARBA00022448"/>
    </source>
</evidence>
<keyword evidence="11 13" id="KW-0407">Ion channel</keyword>
<evidence type="ECO:0000256" key="13">
    <source>
        <dbReference type="RuleBase" id="RU003857"/>
    </source>
</evidence>
<dbReference type="SUPFAM" id="SSF81324">
    <property type="entry name" value="Voltage-gated potassium channels"/>
    <property type="match status" value="2"/>
</dbReference>
<feature type="transmembrane region" description="Helical" evidence="14">
    <location>
        <begin position="104"/>
        <end position="125"/>
    </location>
</feature>
<dbReference type="AlphaFoldDB" id="A0A3M7Q5T6"/>
<sequence>MKRQNIRTLSLVIITLTYLIIGAAVFDHFESTHEAHLHDQLRKNISKFQQKYKMNDTEFNRLWNKILDKKPYSAGNQWKFVGSLYFCTVVVTLIGYGHSTPRTLSGKIFCIFYTLFGIPIFLIMFQSVGERLNSFIIFSLGRLKKRLRFKNQKVGMFELISVEGCFSVTIIIIASYVFMHNEGWTYFDAIYYCFITLTTIGFGDYVPLQQNNFLSNNLTYASFTILFILVGLTTLASSMNLLVLRLATINAEEQVQERLEQAEARRNAVHLEGDVISGNSRLFAQPEKPEQFETISVCSCACMDYKLFHRKRKKGRLPNGRKYFTMPAIFQRRPSPAKKLFGKKHASISSNNEIELECTDKSRAYMANNLQRNSI</sequence>
<dbReference type="InterPro" id="IPR013099">
    <property type="entry name" value="K_chnl_dom"/>
</dbReference>
<keyword evidence="9 12" id="KW-0406">Ion transport</keyword>
<keyword evidence="4 12" id="KW-0633">Potassium transport</keyword>
<dbReference type="InterPro" id="IPR003280">
    <property type="entry name" value="2pore_dom_K_chnl"/>
</dbReference>
<feature type="domain" description="Potassium channel" evidence="15">
    <location>
        <begin position="76"/>
        <end position="132"/>
    </location>
</feature>
<dbReference type="PANTHER" id="PTHR11003">
    <property type="entry name" value="POTASSIUM CHANNEL, SUBFAMILY K"/>
    <property type="match status" value="1"/>
</dbReference>
<evidence type="ECO:0000313" key="16">
    <source>
        <dbReference type="EMBL" id="RNA06308.1"/>
    </source>
</evidence>
<keyword evidence="6 12" id="KW-0631">Potassium channel</keyword>
<keyword evidence="7 12" id="KW-0630">Potassium</keyword>
<feature type="transmembrane region" description="Helical" evidence="14">
    <location>
        <begin position="78"/>
        <end position="98"/>
    </location>
</feature>
<gene>
    <name evidence="16" type="ORF">BpHYR1_012353</name>
</gene>
<comment type="subcellular location">
    <subcellularLocation>
        <location evidence="1">Membrane</location>
        <topology evidence="1">Multi-pass membrane protein</topology>
    </subcellularLocation>
</comment>
<keyword evidence="17" id="KW-1185">Reference proteome</keyword>
<proteinExistence type="inferred from homology"/>
<evidence type="ECO:0000256" key="4">
    <source>
        <dbReference type="ARBA" id="ARBA00022538"/>
    </source>
</evidence>
<dbReference type="GO" id="GO:0022841">
    <property type="term" value="F:potassium ion leak channel activity"/>
    <property type="evidence" value="ECO:0007669"/>
    <property type="project" value="TreeGrafter"/>
</dbReference>
<dbReference type="EMBL" id="REGN01007434">
    <property type="protein sequence ID" value="RNA06308.1"/>
    <property type="molecule type" value="Genomic_DNA"/>
</dbReference>
<keyword evidence="3 12" id="KW-0813">Transport</keyword>
<dbReference type="GO" id="GO:0030322">
    <property type="term" value="P:stabilization of membrane potential"/>
    <property type="evidence" value="ECO:0007669"/>
    <property type="project" value="TreeGrafter"/>
</dbReference>
<organism evidence="16 17">
    <name type="scientific">Brachionus plicatilis</name>
    <name type="common">Marine rotifer</name>
    <name type="synonym">Brachionus muelleri</name>
    <dbReference type="NCBI Taxonomy" id="10195"/>
    <lineage>
        <taxon>Eukaryota</taxon>
        <taxon>Metazoa</taxon>
        <taxon>Spiralia</taxon>
        <taxon>Gnathifera</taxon>
        <taxon>Rotifera</taxon>
        <taxon>Eurotatoria</taxon>
        <taxon>Monogononta</taxon>
        <taxon>Pseudotrocha</taxon>
        <taxon>Ploima</taxon>
        <taxon>Brachionidae</taxon>
        <taxon>Brachionus</taxon>
    </lineage>
</organism>
<dbReference type="InterPro" id="IPR003092">
    <property type="entry name" value="2pore_dom_K_chnl_TASK"/>
</dbReference>
<evidence type="ECO:0000313" key="17">
    <source>
        <dbReference type="Proteomes" id="UP000276133"/>
    </source>
</evidence>
<feature type="transmembrane region" description="Helical" evidence="14">
    <location>
        <begin position="154"/>
        <end position="177"/>
    </location>
</feature>
<evidence type="ECO:0000256" key="2">
    <source>
        <dbReference type="ARBA" id="ARBA00006666"/>
    </source>
</evidence>
<evidence type="ECO:0000256" key="14">
    <source>
        <dbReference type="SAM" id="Phobius"/>
    </source>
</evidence>
<protein>
    <submittedName>
        <fullName evidence="16">Two pore potassium channel sup-9</fullName>
    </submittedName>
</protein>
<dbReference type="Pfam" id="PF07885">
    <property type="entry name" value="Ion_trans_2"/>
    <property type="match status" value="2"/>
</dbReference>
<dbReference type="Proteomes" id="UP000276133">
    <property type="component" value="Unassembled WGS sequence"/>
</dbReference>
<dbReference type="GO" id="GO:0005886">
    <property type="term" value="C:plasma membrane"/>
    <property type="evidence" value="ECO:0007669"/>
    <property type="project" value="TreeGrafter"/>
</dbReference>
<name>A0A3M7Q5T6_BRAPC</name>
<feature type="transmembrane region" description="Helical" evidence="14">
    <location>
        <begin position="189"/>
        <end position="208"/>
    </location>
</feature>
<evidence type="ECO:0000256" key="10">
    <source>
        <dbReference type="ARBA" id="ARBA00023136"/>
    </source>
</evidence>
<dbReference type="GO" id="GO:0015271">
    <property type="term" value="F:outward rectifier potassium channel activity"/>
    <property type="evidence" value="ECO:0007669"/>
    <property type="project" value="TreeGrafter"/>
</dbReference>
<evidence type="ECO:0000256" key="12">
    <source>
        <dbReference type="PIRNR" id="PIRNR038061"/>
    </source>
</evidence>
<reference evidence="16 17" key="1">
    <citation type="journal article" date="2018" name="Sci. Rep.">
        <title>Genomic signatures of local adaptation to the degree of environmental predictability in rotifers.</title>
        <authorList>
            <person name="Franch-Gras L."/>
            <person name="Hahn C."/>
            <person name="Garcia-Roger E.M."/>
            <person name="Carmona M.J."/>
            <person name="Serra M."/>
            <person name="Gomez A."/>
        </authorList>
    </citation>
    <scope>NUCLEOTIDE SEQUENCE [LARGE SCALE GENOMIC DNA]</scope>
    <source>
        <strain evidence="16">HYR1</strain>
    </source>
</reference>
<dbReference type="PIRSF" id="PIRSF038061">
    <property type="entry name" value="K_channel_subfamily_K_type"/>
    <property type="match status" value="1"/>
</dbReference>
<dbReference type="OrthoDB" id="297496at2759"/>
<evidence type="ECO:0000256" key="8">
    <source>
        <dbReference type="ARBA" id="ARBA00022989"/>
    </source>
</evidence>
<dbReference type="Gene3D" id="1.10.287.70">
    <property type="match status" value="1"/>
</dbReference>
<dbReference type="STRING" id="10195.A0A3M7Q5T6"/>
<feature type="transmembrane region" description="Helical" evidence="14">
    <location>
        <begin position="220"/>
        <end position="244"/>
    </location>
</feature>
<feature type="transmembrane region" description="Helical" evidence="14">
    <location>
        <begin position="6"/>
        <end position="26"/>
    </location>
</feature>
<dbReference type="PRINTS" id="PR01333">
    <property type="entry name" value="2POREKCHANEL"/>
</dbReference>
<evidence type="ECO:0000256" key="11">
    <source>
        <dbReference type="ARBA" id="ARBA00023303"/>
    </source>
</evidence>
<keyword evidence="8 14" id="KW-1133">Transmembrane helix</keyword>
<keyword evidence="5 13" id="KW-0812">Transmembrane</keyword>
<evidence type="ECO:0000259" key="15">
    <source>
        <dbReference type="Pfam" id="PF07885"/>
    </source>
</evidence>
<accession>A0A3M7Q5T6</accession>
<evidence type="ECO:0000256" key="7">
    <source>
        <dbReference type="ARBA" id="ARBA00022958"/>
    </source>
</evidence>
<keyword evidence="10 12" id="KW-0472">Membrane</keyword>
<dbReference type="PRINTS" id="PR01095">
    <property type="entry name" value="TASKCHANNEL"/>
</dbReference>
<comment type="caution">
    <text evidence="16">The sequence shown here is derived from an EMBL/GenBank/DDBJ whole genome shotgun (WGS) entry which is preliminary data.</text>
</comment>
<comment type="similarity">
    <text evidence="2 13">Belongs to the two pore domain potassium channel (TC 1.A.1.8) family.</text>
</comment>